<protein>
    <recommendedName>
        <fullName evidence="1">Nbr1-like C-terminal UBA domain-containing protein</fullName>
    </recommendedName>
</protein>
<evidence type="ECO:0000259" key="1">
    <source>
        <dbReference type="Pfam" id="PF24932"/>
    </source>
</evidence>
<dbReference type="Pfam" id="PF24932">
    <property type="entry name" value="UBA_NBR1_C"/>
    <property type="match status" value="1"/>
</dbReference>
<dbReference type="Proteomes" id="UP001529510">
    <property type="component" value="Unassembled WGS sequence"/>
</dbReference>
<proteinExistence type="predicted"/>
<feature type="domain" description="Nbr1-like C-terminal UBA" evidence="1">
    <location>
        <begin position="12"/>
        <end position="47"/>
    </location>
</feature>
<dbReference type="CDD" id="cd14319">
    <property type="entry name" value="UBA_NBR1"/>
    <property type="match status" value="1"/>
</dbReference>
<feature type="non-terminal residue" evidence="2">
    <location>
        <position position="1"/>
    </location>
</feature>
<dbReference type="FunFam" id="1.10.8.10:FF:000033">
    <property type="entry name" value="Next to BRCA1 gene 1 protein"/>
    <property type="match status" value="1"/>
</dbReference>
<keyword evidence="3" id="KW-1185">Reference proteome</keyword>
<name>A0ABD0Q0A7_CIRMR</name>
<organism evidence="2 3">
    <name type="scientific">Cirrhinus mrigala</name>
    <name type="common">Mrigala</name>
    <dbReference type="NCBI Taxonomy" id="683832"/>
    <lineage>
        <taxon>Eukaryota</taxon>
        <taxon>Metazoa</taxon>
        <taxon>Chordata</taxon>
        <taxon>Craniata</taxon>
        <taxon>Vertebrata</taxon>
        <taxon>Euteleostomi</taxon>
        <taxon>Actinopterygii</taxon>
        <taxon>Neopterygii</taxon>
        <taxon>Teleostei</taxon>
        <taxon>Ostariophysi</taxon>
        <taxon>Cypriniformes</taxon>
        <taxon>Cyprinidae</taxon>
        <taxon>Labeoninae</taxon>
        <taxon>Labeonini</taxon>
        <taxon>Cirrhinus</taxon>
    </lineage>
</organism>
<dbReference type="EMBL" id="JAMKFB020000012">
    <property type="protein sequence ID" value="KAL0179412.1"/>
    <property type="molecule type" value="Genomic_DNA"/>
</dbReference>
<comment type="caution">
    <text evidence="2">The sequence shown here is derived from an EMBL/GenBank/DDBJ whole genome shotgun (WGS) entry which is preliminary data.</text>
</comment>
<dbReference type="SUPFAM" id="SSF46934">
    <property type="entry name" value="UBA-like"/>
    <property type="match status" value="1"/>
</dbReference>
<dbReference type="AlphaFoldDB" id="A0ABD0Q0A7"/>
<evidence type="ECO:0000313" key="2">
    <source>
        <dbReference type="EMBL" id="KAL0179412.1"/>
    </source>
</evidence>
<dbReference type="InterPro" id="IPR056893">
    <property type="entry name" value="UBA_Nbr1_C"/>
</dbReference>
<reference evidence="2 3" key="1">
    <citation type="submission" date="2024-05" db="EMBL/GenBank/DDBJ databases">
        <title>Genome sequencing and assembly of Indian major carp, Cirrhinus mrigala (Hamilton, 1822).</title>
        <authorList>
            <person name="Mohindra V."/>
            <person name="Chowdhury L.M."/>
            <person name="Lal K."/>
            <person name="Jena J.K."/>
        </authorList>
    </citation>
    <scope>NUCLEOTIDE SEQUENCE [LARGE SCALE GENOMIC DNA]</scope>
    <source>
        <strain evidence="2">CM1030</strain>
        <tissue evidence="2">Blood</tissue>
    </source>
</reference>
<evidence type="ECO:0000313" key="3">
    <source>
        <dbReference type="Proteomes" id="UP001529510"/>
    </source>
</evidence>
<dbReference type="Gene3D" id="1.10.8.10">
    <property type="entry name" value="DNA helicase RuvA subunit, C-terminal domain"/>
    <property type="match status" value="1"/>
</dbReference>
<gene>
    <name evidence="2" type="ORF">M9458_024854</name>
</gene>
<accession>A0ABD0Q0A7</accession>
<sequence length="59" mass="6856">RPAVDPACEDASMMAVLQEMGFSNQPLNERLLRKHHYNLLDVVNELVQLTDSEWHISRH</sequence>
<dbReference type="InterPro" id="IPR009060">
    <property type="entry name" value="UBA-like_sf"/>
</dbReference>